<dbReference type="SMART" id="SM00320">
    <property type="entry name" value="WD40"/>
    <property type="match status" value="7"/>
</dbReference>
<feature type="domain" description="U-box" evidence="6">
    <location>
        <begin position="445"/>
        <end position="515"/>
    </location>
</feature>
<dbReference type="EMBL" id="JBJQND010000018">
    <property type="protein sequence ID" value="KAL3837163.1"/>
    <property type="molecule type" value="Genomic_DNA"/>
</dbReference>
<dbReference type="Proteomes" id="UP001634394">
    <property type="component" value="Unassembled WGS sequence"/>
</dbReference>
<keyword evidence="8" id="KW-1185">Reference proteome</keyword>
<dbReference type="InterPro" id="IPR013083">
    <property type="entry name" value="Znf_RING/FYVE/PHD"/>
</dbReference>
<name>A0ABD3TLH7_SINWO</name>
<dbReference type="InterPro" id="IPR003613">
    <property type="entry name" value="Ubox_domain"/>
</dbReference>
<comment type="caution">
    <text evidence="7">The sequence shown here is derived from an EMBL/GenBank/DDBJ whole genome shotgun (WGS) entry which is preliminary data.</text>
</comment>
<dbReference type="SUPFAM" id="SSF47769">
    <property type="entry name" value="SAM/Pointed domain"/>
    <property type="match status" value="1"/>
</dbReference>
<reference evidence="7 8" key="1">
    <citation type="submission" date="2024-11" db="EMBL/GenBank/DDBJ databases">
        <title>Chromosome-level genome assembly of the freshwater bivalve Anodonta woodiana.</title>
        <authorList>
            <person name="Chen X."/>
        </authorList>
    </citation>
    <scope>NUCLEOTIDE SEQUENCE [LARGE SCALE GENOMIC DNA]</scope>
    <source>
        <strain evidence="7">MN2024</strain>
        <tissue evidence="7">Gills</tissue>
    </source>
</reference>
<dbReference type="InterPro" id="IPR015943">
    <property type="entry name" value="WD40/YVTN_repeat-like_dom_sf"/>
</dbReference>
<feature type="repeat" description="WD" evidence="4">
    <location>
        <begin position="101"/>
        <end position="142"/>
    </location>
</feature>
<dbReference type="PRINTS" id="PR00320">
    <property type="entry name" value="GPROTEINBRPT"/>
</dbReference>
<organism evidence="7 8">
    <name type="scientific">Sinanodonta woodiana</name>
    <name type="common">Chinese pond mussel</name>
    <name type="synonym">Anodonta woodiana</name>
    <dbReference type="NCBI Taxonomy" id="1069815"/>
    <lineage>
        <taxon>Eukaryota</taxon>
        <taxon>Metazoa</taxon>
        <taxon>Spiralia</taxon>
        <taxon>Lophotrochozoa</taxon>
        <taxon>Mollusca</taxon>
        <taxon>Bivalvia</taxon>
        <taxon>Autobranchia</taxon>
        <taxon>Heteroconchia</taxon>
        <taxon>Palaeoheterodonta</taxon>
        <taxon>Unionida</taxon>
        <taxon>Unionoidea</taxon>
        <taxon>Unionidae</taxon>
        <taxon>Unioninae</taxon>
        <taxon>Sinanodonta</taxon>
    </lineage>
</organism>
<dbReference type="PROSITE" id="PS50105">
    <property type="entry name" value="SAM_DOMAIN"/>
    <property type="match status" value="1"/>
</dbReference>
<dbReference type="PROSITE" id="PS50294">
    <property type="entry name" value="WD_REPEATS_REGION"/>
    <property type="match status" value="5"/>
</dbReference>
<dbReference type="PROSITE" id="PS51698">
    <property type="entry name" value="U_BOX"/>
    <property type="match status" value="1"/>
</dbReference>
<dbReference type="Gene3D" id="3.30.40.10">
    <property type="entry name" value="Zinc/RING finger domain, C3HC4 (zinc finger)"/>
    <property type="match status" value="1"/>
</dbReference>
<dbReference type="InterPro" id="IPR019775">
    <property type="entry name" value="WD40_repeat_CS"/>
</dbReference>
<evidence type="ECO:0000259" key="6">
    <source>
        <dbReference type="PROSITE" id="PS51698"/>
    </source>
</evidence>
<dbReference type="PROSITE" id="PS00678">
    <property type="entry name" value="WD_REPEATS_1"/>
    <property type="match status" value="2"/>
</dbReference>
<dbReference type="Pfam" id="PF04564">
    <property type="entry name" value="U-box"/>
    <property type="match status" value="1"/>
</dbReference>
<feature type="domain" description="SAM" evidence="5">
    <location>
        <begin position="367"/>
        <end position="430"/>
    </location>
</feature>
<dbReference type="AlphaFoldDB" id="A0ABD3TLH7"/>
<dbReference type="InterPro" id="IPR001680">
    <property type="entry name" value="WD40_rpt"/>
</dbReference>
<dbReference type="Pfam" id="PF07647">
    <property type="entry name" value="SAM_2"/>
    <property type="match status" value="1"/>
</dbReference>
<dbReference type="PANTHER" id="PTHR46573:SF1">
    <property type="entry name" value="WD REPEAT, SAM AND U-BOX DOMAIN-CONTAINING PROTEIN 1"/>
    <property type="match status" value="1"/>
</dbReference>
<dbReference type="SMART" id="SM00454">
    <property type="entry name" value="SAM"/>
    <property type="match status" value="1"/>
</dbReference>
<feature type="repeat" description="WD" evidence="4">
    <location>
        <begin position="15"/>
        <end position="46"/>
    </location>
</feature>
<feature type="repeat" description="WD" evidence="4">
    <location>
        <begin position="143"/>
        <end position="175"/>
    </location>
</feature>
<dbReference type="InterPro" id="IPR052085">
    <property type="entry name" value="WD-SAM-U-box"/>
</dbReference>
<feature type="repeat" description="WD" evidence="4">
    <location>
        <begin position="300"/>
        <end position="341"/>
    </location>
</feature>
<evidence type="ECO:0000256" key="4">
    <source>
        <dbReference type="PROSITE-ProRule" id="PRU00221"/>
    </source>
</evidence>
<dbReference type="PROSITE" id="PS50082">
    <property type="entry name" value="WD_REPEATS_2"/>
    <property type="match status" value="6"/>
</dbReference>
<dbReference type="InterPro" id="IPR013761">
    <property type="entry name" value="SAM/pointed_sf"/>
</dbReference>
<dbReference type="CDD" id="cd00200">
    <property type="entry name" value="WD40"/>
    <property type="match status" value="1"/>
</dbReference>
<dbReference type="Gene3D" id="2.130.10.10">
    <property type="entry name" value="YVTN repeat-like/Quinoprotein amine dehydrogenase"/>
    <property type="match status" value="3"/>
</dbReference>
<evidence type="ECO:0000256" key="3">
    <source>
        <dbReference type="ARBA" id="ARBA00022737"/>
    </source>
</evidence>
<dbReference type="SUPFAM" id="SSF57850">
    <property type="entry name" value="RING/U-box"/>
    <property type="match status" value="1"/>
</dbReference>
<gene>
    <name evidence="7" type="ORF">ACJMK2_022541</name>
</gene>
<dbReference type="Gene3D" id="1.10.150.50">
    <property type="entry name" value="Transcription Factor, Ets-1"/>
    <property type="match status" value="1"/>
</dbReference>
<evidence type="ECO:0000256" key="2">
    <source>
        <dbReference type="ARBA" id="ARBA00022574"/>
    </source>
</evidence>
<evidence type="ECO:0000259" key="5">
    <source>
        <dbReference type="PROSITE" id="PS50105"/>
    </source>
</evidence>
<keyword evidence="3" id="KW-0677">Repeat</keyword>
<proteinExistence type="predicted"/>
<evidence type="ECO:0000313" key="8">
    <source>
        <dbReference type="Proteomes" id="UP001634394"/>
    </source>
</evidence>
<protein>
    <recommendedName>
        <fullName evidence="1">WD repeat, SAM and U-box domain-containing protein 1</fullName>
    </recommendedName>
</protein>
<dbReference type="InterPro" id="IPR011047">
    <property type="entry name" value="Quinoprotein_ADH-like_sf"/>
</dbReference>
<evidence type="ECO:0000313" key="7">
    <source>
        <dbReference type="EMBL" id="KAL3837163.1"/>
    </source>
</evidence>
<feature type="repeat" description="WD" evidence="4">
    <location>
        <begin position="58"/>
        <end position="99"/>
    </location>
</feature>
<keyword evidence="2 4" id="KW-0853">WD repeat</keyword>
<dbReference type="CDD" id="cd16655">
    <property type="entry name" value="RING-Ubox_WDSUB1-like"/>
    <property type="match status" value="1"/>
</dbReference>
<dbReference type="InterPro" id="IPR020472">
    <property type="entry name" value="WD40_PAC1"/>
</dbReference>
<evidence type="ECO:0000256" key="1">
    <source>
        <dbReference type="ARBA" id="ARBA00020894"/>
    </source>
</evidence>
<feature type="repeat" description="WD" evidence="4">
    <location>
        <begin position="252"/>
        <end position="284"/>
    </location>
</feature>
<sequence length="515" mass="56834">MTSMDEVVASLRHTIGSHSSDVNCVAFSVNGKLATCSADKTVRLWNTNDFSELPCSPLLGHTYYVHCVTFSPYGNQLVSCSTDGKLIIWNIKTGTQVGTLQHESKSPVRVCCFSTNSRWLVTGSDDENVCLWDVEAKMLLRTYRGHEATVMGCCFTPDTNFIVSGSSLGDLRVWDARFGHGKHLLYIREGHDLGVTSCVFSPTYGSADPSAPRGAFIHFLLATSGQDDLVKLWDFTAVDGSTNVSMTVRATLRGHQATVMNCCFSPNGELLASSSIDKTVRLWDPMADTNKGVITAMHVIEGHSRYVTCCAFSSDSSLLATGSNDRTVMIWKITSQNASSTQKSSSRHQKPIAQPKSKSEVKLPIEWTVDEVCVWFKEMGLHKYESNLRSNEIDGTELLSLTDDNLKSIGIDALGHRNKVLRSRDSLKTYPAVQRKASIGNIDSHIPDEYLCPITREIMHDPVMAADGYTYERAAVQSWIDSGKDRSPMTNSSLTSKELVPNRSLKMLIQKFLNG</sequence>
<accession>A0ABD3TLH7</accession>
<dbReference type="PANTHER" id="PTHR46573">
    <property type="entry name" value="WD REPEAT, SAM AND U-BOX DOMAIN-CONTAINING PROTEIN 1"/>
    <property type="match status" value="1"/>
</dbReference>
<dbReference type="InterPro" id="IPR001660">
    <property type="entry name" value="SAM"/>
</dbReference>
<dbReference type="Pfam" id="PF00400">
    <property type="entry name" value="WD40"/>
    <property type="match status" value="7"/>
</dbReference>
<dbReference type="SUPFAM" id="SSF50998">
    <property type="entry name" value="Quinoprotein alcohol dehydrogenase-like"/>
    <property type="match status" value="1"/>
</dbReference>
<dbReference type="SMART" id="SM00504">
    <property type="entry name" value="Ubox"/>
    <property type="match status" value="1"/>
</dbReference>